<comment type="caution">
    <text evidence="11">The sequence shown here is derived from an EMBL/GenBank/DDBJ whole genome shotgun (WGS) entry which is preliminary data.</text>
</comment>
<accession>A0A8J2HQT5</accession>
<dbReference type="Gene3D" id="3.40.430.10">
    <property type="entry name" value="Dihydrofolate Reductase, subunit A"/>
    <property type="match status" value="1"/>
</dbReference>
<evidence type="ECO:0000313" key="12">
    <source>
        <dbReference type="Proteomes" id="UP000676310"/>
    </source>
</evidence>
<dbReference type="SUPFAM" id="SSF53597">
    <property type="entry name" value="Dihydrofolate reductase-like"/>
    <property type="match status" value="1"/>
</dbReference>
<comment type="catalytic activity">
    <reaction evidence="8">
        <text>2,5-diamino-6-(1-D-ribitylamino)pyrimidin-4(3H)-one 5'-phosphate + NAD(+) = 2,5-diamino-6-(1-D-ribosylamino)pyrimidin-4(3H)-one 5'-phosphate + NADH + H(+)</text>
        <dbReference type="Rhea" id="RHEA:27274"/>
        <dbReference type="ChEBI" id="CHEBI:15378"/>
        <dbReference type="ChEBI" id="CHEBI:57540"/>
        <dbReference type="ChEBI" id="CHEBI:57945"/>
        <dbReference type="ChEBI" id="CHEBI:58890"/>
        <dbReference type="ChEBI" id="CHEBI:59545"/>
        <dbReference type="EC" id="1.1.1.302"/>
    </reaction>
</comment>
<evidence type="ECO:0000313" key="11">
    <source>
        <dbReference type="EMBL" id="CAG5137289.1"/>
    </source>
</evidence>
<evidence type="ECO:0000256" key="9">
    <source>
        <dbReference type="ARBA" id="ARBA00049020"/>
    </source>
</evidence>
<proteinExistence type="inferred from homology"/>
<dbReference type="InterPro" id="IPR002734">
    <property type="entry name" value="RibDG_C"/>
</dbReference>
<dbReference type="OrthoDB" id="3192019at2759"/>
<evidence type="ECO:0000256" key="4">
    <source>
        <dbReference type="ARBA" id="ARBA00015035"/>
    </source>
</evidence>
<dbReference type="Proteomes" id="UP000676310">
    <property type="component" value="Unassembled WGS sequence"/>
</dbReference>
<evidence type="ECO:0000256" key="6">
    <source>
        <dbReference type="ARBA" id="ARBA00030073"/>
    </source>
</evidence>
<evidence type="ECO:0000256" key="2">
    <source>
        <dbReference type="ARBA" id="ARBA00009723"/>
    </source>
</evidence>
<evidence type="ECO:0000256" key="5">
    <source>
        <dbReference type="ARBA" id="ARBA00022619"/>
    </source>
</evidence>
<evidence type="ECO:0000259" key="10">
    <source>
        <dbReference type="Pfam" id="PF01872"/>
    </source>
</evidence>
<feature type="domain" description="Bacterial bifunctional deaminase-reductase C-terminal" evidence="10">
    <location>
        <begin position="2"/>
        <end position="176"/>
    </location>
</feature>
<dbReference type="GeneID" id="67018395"/>
<dbReference type="GO" id="GO:0008703">
    <property type="term" value="F:5-amino-6-(5-phosphoribosylamino)uracil reductase activity"/>
    <property type="evidence" value="ECO:0007669"/>
    <property type="project" value="InterPro"/>
</dbReference>
<evidence type="ECO:0000256" key="3">
    <source>
        <dbReference type="ARBA" id="ARBA00012851"/>
    </source>
</evidence>
<protein>
    <recommendedName>
        <fullName evidence="4">2,5-diamino-6-ribosylamino-4(3H)-pyrimidinone 5'-phosphate reductase</fullName>
        <ecNumber evidence="3">1.1.1.302</ecNumber>
    </recommendedName>
    <alternativeName>
        <fullName evidence="7">2,5-diamino-6-(5-phospho-D-ribosylamino)pyrimidin-4(3H)-one reductase</fullName>
    </alternativeName>
    <alternativeName>
        <fullName evidence="6">2,5-diamino-6-ribitylamino-4(3H)-pyrimidinone 5'-phosphate synthase</fullName>
    </alternativeName>
</protein>
<comment type="catalytic activity">
    <reaction evidence="9">
        <text>2,5-diamino-6-(1-D-ribitylamino)pyrimidin-4(3H)-one 5'-phosphate + NADP(+) = 2,5-diamino-6-(1-D-ribosylamino)pyrimidin-4(3H)-one 5'-phosphate + NADPH + H(+)</text>
        <dbReference type="Rhea" id="RHEA:27278"/>
        <dbReference type="ChEBI" id="CHEBI:15378"/>
        <dbReference type="ChEBI" id="CHEBI:57783"/>
        <dbReference type="ChEBI" id="CHEBI:58349"/>
        <dbReference type="ChEBI" id="CHEBI:58890"/>
        <dbReference type="ChEBI" id="CHEBI:59545"/>
        <dbReference type="EC" id="1.1.1.302"/>
    </reaction>
</comment>
<evidence type="ECO:0000256" key="8">
    <source>
        <dbReference type="ARBA" id="ARBA00047550"/>
    </source>
</evidence>
<reference evidence="11" key="1">
    <citation type="submission" date="2021-05" db="EMBL/GenBank/DDBJ databases">
        <authorList>
            <person name="Stam R."/>
        </authorList>
    </citation>
    <scope>NUCLEOTIDE SEQUENCE</scope>
    <source>
        <strain evidence="11">CS162</strain>
    </source>
</reference>
<dbReference type="PANTHER" id="PTHR38011:SF11">
    <property type="entry name" value="2,5-DIAMINO-6-RIBOSYLAMINO-4(3H)-PYRIMIDINONE 5'-PHOSPHATE REDUCTASE"/>
    <property type="match status" value="1"/>
</dbReference>
<comment type="function">
    <text evidence="1">Catalyzes an early step in riboflavin biosynthesis, the NADPH-dependent reduction of the ribose side chain of 2,5-diamino-6-ribosylamino-4(3H)-pyrimidinone 5'-phosphate, yielding 2,5-diamino-6-ribitylamino-4(3H)-pyrimidinone 5'-phosphate.</text>
</comment>
<dbReference type="InterPro" id="IPR024072">
    <property type="entry name" value="DHFR-like_dom_sf"/>
</dbReference>
<evidence type="ECO:0000256" key="1">
    <source>
        <dbReference type="ARBA" id="ARBA00003555"/>
    </source>
</evidence>
<dbReference type="PANTHER" id="PTHR38011">
    <property type="entry name" value="DIHYDROFOLATE REDUCTASE FAMILY PROTEIN (AFU_ORTHOLOGUE AFUA_8G06820)"/>
    <property type="match status" value="1"/>
</dbReference>
<keyword evidence="12" id="KW-1185">Reference proteome</keyword>
<dbReference type="InterPro" id="IPR050765">
    <property type="entry name" value="Riboflavin_Biosynth_HTPR"/>
</dbReference>
<gene>
    <name evidence="11" type="ORF">ALTATR162_LOCUS65</name>
</gene>
<dbReference type="Pfam" id="PF01872">
    <property type="entry name" value="RibD_C"/>
    <property type="match status" value="1"/>
</dbReference>
<dbReference type="RefSeq" id="XP_043163593.1">
    <property type="nucleotide sequence ID" value="XM_043307658.1"/>
</dbReference>
<dbReference type="EC" id="1.1.1.302" evidence="3"/>
<dbReference type="EMBL" id="CAJRGZ010000008">
    <property type="protein sequence ID" value="CAG5137289.1"/>
    <property type="molecule type" value="Genomic_DNA"/>
</dbReference>
<keyword evidence="5" id="KW-0686">Riboflavin biosynthesis</keyword>
<sequence>MRKLRYNVASTLDGFIASSDHTTSWIVEDASIDFTSLYAQFLTFIMGRHTYETMLSFGESNPLKSKSVVVVSRKMSPDQQLGVEVIRDDVINYVKRLKAKEAGEGNDIWVMGGGSLVGLFLKERLVDSVEVAIMPVVLGEGVKIIHLPAEGESRESKECTRWTLKLEDCEKKDSGIVMTRYGVFYEC</sequence>
<evidence type="ECO:0000256" key="7">
    <source>
        <dbReference type="ARBA" id="ARBA00031630"/>
    </source>
</evidence>
<name>A0A8J2HQT5_9PLEO</name>
<comment type="similarity">
    <text evidence="2">Belongs to the HTP reductase family.</text>
</comment>
<organism evidence="11 12">
    <name type="scientific">Alternaria atra</name>
    <dbReference type="NCBI Taxonomy" id="119953"/>
    <lineage>
        <taxon>Eukaryota</taxon>
        <taxon>Fungi</taxon>
        <taxon>Dikarya</taxon>
        <taxon>Ascomycota</taxon>
        <taxon>Pezizomycotina</taxon>
        <taxon>Dothideomycetes</taxon>
        <taxon>Pleosporomycetidae</taxon>
        <taxon>Pleosporales</taxon>
        <taxon>Pleosporineae</taxon>
        <taxon>Pleosporaceae</taxon>
        <taxon>Alternaria</taxon>
        <taxon>Alternaria sect. Ulocladioides</taxon>
    </lineage>
</organism>
<dbReference type="GO" id="GO:0009231">
    <property type="term" value="P:riboflavin biosynthetic process"/>
    <property type="evidence" value="ECO:0007669"/>
    <property type="project" value="UniProtKB-KW"/>
</dbReference>
<dbReference type="AlphaFoldDB" id="A0A8J2HQT5"/>